<dbReference type="PANTHER" id="PTHR12732">
    <property type="entry name" value="UNCHARACTERIZED PROTEASOME COMPONENT REGION PCI-CONTAINING"/>
    <property type="match status" value="1"/>
</dbReference>
<dbReference type="Pfam" id="PF01399">
    <property type="entry name" value="PCI"/>
    <property type="match status" value="1"/>
</dbReference>
<dbReference type="GO" id="GO:0003723">
    <property type="term" value="F:RNA binding"/>
    <property type="evidence" value="ECO:0007669"/>
    <property type="project" value="InterPro"/>
</dbReference>
<dbReference type="Proteomes" id="UP001187682">
    <property type="component" value="Unassembled WGS sequence"/>
</dbReference>
<evidence type="ECO:0000259" key="3">
    <source>
        <dbReference type="PROSITE" id="PS50250"/>
    </source>
</evidence>
<dbReference type="FunFam" id="1.10.10.10:FF:000366">
    <property type="entry name" value="COP9 signalosome complex subunit"/>
    <property type="match status" value="1"/>
</dbReference>
<dbReference type="PROSITE" id="PS50250">
    <property type="entry name" value="PCI"/>
    <property type="match status" value="1"/>
</dbReference>
<name>A0AAE8MWR5_9PEZI</name>
<accession>A0AAE8MWR5</accession>
<dbReference type="InterPro" id="IPR045114">
    <property type="entry name" value="Csn12-like"/>
</dbReference>
<reference evidence="4" key="1">
    <citation type="submission" date="2018-03" db="EMBL/GenBank/DDBJ databases">
        <authorList>
            <person name="Guldener U."/>
        </authorList>
    </citation>
    <scope>NUCLEOTIDE SEQUENCE</scope>
</reference>
<sequence length="456" mass="51970">MDKLAGELATAHSSGNGYLVAQILLPIPPPDNPDRLRSIWKSTNSATVRKDVSRSMKKSSYLNNLPDDEFTGWLDILCAYWKALSEIVPMLEPADSGKTPSWSKVYETWKELTSFVVRGYTNHGFEAWTLPCLYVMGKHLRLYAMKSDEEKARNPTADKGLALADDFDPEMEKSGQLRDSEQMLKRIFTLCLSDRSPLEESRKWGIYFVINLLFKTYFKLNSVSLSKTILKALSAYQGDMPPLENFPKAQRVTFKYYAGVLAFLEENYQNAEEHLMEAWQLCHKAAVRNKEKILTYLIPCCLLTSHKLPTKELLEPYPKLQKMFLPLAQCIRRGDLHSFDVALQEGEDEFVRLRIYLALERSRDIAMRNLFRKVFVAGGFEEPKEPAAAVVRRTRIPIAEFQAAINLKSDGDMIDTDEVECFLANLIYKNLMKGYIARERGMVVLSKNGAFPGTGV</sequence>
<dbReference type="PANTHER" id="PTHR12732:SF0">
    <property type="entry name" value="PCI DOMAIN-CONTAINING PROTEIN 2"/>
    <property type="match status" value="1"/>
</dbReference>
<dbReference type="InterPro" id="IPR000717">
    <property type="entry name" value="PCI_dom"/>
</dbReference>
<protein>
    <recommendedName>
        <fullName evidence="2">Protein CSN12 homolog</fullName>
    </recommendedName>
</protein>
<evidence type="ECO:0000256" key="2">
    <source>
        <dbReference type="ARBA" id="ARBA00073854"/>
    </source>
</evidence>
<comment type="caution">
    <text evidence="4">The sequence shown here is derived from an EMBL/GenBank/DDBJ whole genome shotgun (WGS) entry which is preliminary data.</text>
</comment>
<dbReference type="GO" id="GO:0003690">
    <property type="term" value="F:double-stranded DNA binding"/>
    <property type="evidence" value="ECO:0007669"/>
    <property type="project" value="InterPro"/>
</dbReference>
<dbReference type="SMART" id="SM00753">
    <property type="entry name" value="PAM"/>
    <property type="match status" value="1"/>
</dbReference>
<gene>
    <name evidence="4" type="ORF">DNG_04799</name>
</gene>
<dbReference type="Gene3D" id="1.10.10.10">
    <property type="entry name" value="Winged helix-like DNA-binding domain superfamily/Winged helix DNA-binding domain"/>
    <property type="match status" value="1"/>
</dbReference>
<comment type="similarity">
    <text evidence="1">Belongs to the CSN12 family.</text>
</comment>
<proteinExistence type="inferred from homology"/>
<dbReference type="EMBL" id="ONZQ02000006">
    <property type="protein sequence ID" value="SPO02126.1"/>
    <property type="molecule type" value="Genomic_DNA"/>
</dbReference>
<evidence type="ECO:0000313" key="5">
    <source>
        <dbReference type="Proteomes" id="UP001187682"/>
    </source>
</evidence>
<dbReference type="InterPro" id="IPR036388">
    <property type="entry name" value="WH-like_DNA-bd_sf"/>
</dbReference>
<feature type="domain" description="PCI" evidence="3">
    <location>
        <begin position="252"/>
        <end position="450"/>
    </location>
</feature>
<evidence type="ECO:0000313" key="4">
    <source>
        <dbReference type="EMBL" id="SPO02126.1"/>
    </source>
</evidence>
<dbReference type="AlphaFoldDB" id="A0AAE8MWR5"/>
<organism evidence="4 5">
    <name type="scientific">Cephalotrichum gorgonifer</name>
    <dbReference type="NCBI Taxonomy" id="2041049"/>
    <lineage>
        <taxon>Eukaryota</taxon>
        <taxon>Fungi</taxon>
        <taxon>Dikarya</taxon>
        <taxon>Ascomycota</taxon>
        <taxon>Pezizomycotina</taxon>
        <taxon>Sordariomycetes</taxon>
        <taxon>Hypocreomycetidae</taxon>
        <taxon>Microascales</taxon>
        <taxon>Microascaceae</taxon>
        <taxon>Cephalotrichum</taxon>
    </lineage>
</organism>
<evidence type="ECO:0000256" key="1">
    <source>
        <dbReference type="ARBA" id="ARBA00025771"/>
    </source>
</evidence>
<keyword evidence="5" id="KW-1185">Reference proteome</keyword>